<dbReference type="Proteomes" id="UP000557204">
    <property type="component" value="Unassembled WGS sequence"/>
</dbReference>
<dbReference type="InterPro" id="IPR027417">
    <property type="entry name" value="P-loop_NTPase"/>
</dbReference>
<evidence type="ECO:0000256" key="1">
    <source>
        <dbReference type="SAM" id="MobiDB-lite"/>
    </source>
</evidence>
<accession>A0A849K8X3</accession>
<dbReference type="PANTHER" id="PTHR32472:SF10">
    <property type="entry name" value="DNA REPAIR PROTEIN RADA-LIKE PROTEIN"/>
    <property type="match status" value="1"/>
</dbReference>
<feature type="compositionally biased region" description="Pro residues" evidence="1">
    <location>
        <begin position="387"/>
        <end position="400"/>
    </location>
</feature>
<protein>
    <submittedName>
        <fullName evidence="2">AAA family ATPase</fullName>
    </submittedName>
</protein>
<dbReference type="Pfam" id="PF13481">
    <property type="entry name" value="AAA_25"/>
    <property type="match status" value="1"/>
</dbReference>
<dbReference type="AlphaFoldDB" id="A0A849K8X3"/>
<organism evidence="2 3">
    <name type="scientific">Isoptericola sediminis</name>
    <dbReference type="NCBI Taxonomy" id="2733572"/>
    <lineage>
        <taxon>Bacteria</taxon>
        <taxon>Bacillati</taxon>
        <taxon>Actinomycetota</taxon>
        <taxon>Actinomycetes</taxon>
        <taxon>Micrococcales</taxon>
        <taxon>Promicromonosporaceae</taxon>
        <taxon>Isoptericola</taxon>
    </lineage>
</organism>
<comment type="caution">
    <text evidence="2">The sequence shown here is derived from an EMBL/GenBank/DDBJ whole genome shotgun (WGS) entry which is preliminary data.</text>
</comment>
<gene>
    <name evidence="2" type="ORF">HLI28_13020</name>
</gene>
<evidence type="ECO:0000313" key="2">
    <source>
        <dbReference type="EMBL" id="NNU28459.1"/>
    </source>
</evidence>
<dbReference type="GO" id="GO:0000725">
    <property type="term" value="P:recombinational repair"/>
    <property type="evidence" value="ECO:0007669"/>
    <property type="project" value="TreeGrafter"/>
</dbReference>
<dbReference type="Gene3D" id="3.40.50.300">
    <property type="entry name" value="P-loop containing nucleotide triphosphate hydrolases"/>
    <property type="match status" value="1"/>
</dbReference>
<dbReference type="SUPFAM" id="SSF52540">
    <property type="entry name" value="P-loop containing nucleoside triphosphate hydrolases"/>
    <property type="match status" value="1"/>
</dbReference>
<evidence type="ECO:0000313" key="3">
    <source>
        <dbReference type="Proteomes" id="UP000557204"/>
    </source>
</evidence>
<dbReference type="PANTHER" id="PTHR32472">
    <property type="entry name" value="DNA REPAIR PROTEIN RADA"/>
    <property type="match status" value="1"/>
</dbReference>
<dbReference type="RefSeq" id="WP_171247997.1">
    <property type="nucleotide sequence ID" value="NZ_JABFAJ010000024.1"/>
</dbReference>
<keyword evidence="3" id="KW-1185">Reference proteome</keyword>
<sequence length="432" mass="45625">MTYDPTIEDPYDPCITSQALAAAGVPTDTDPLAPIVRTLADVNVEQVSWLWPGRLPAGKLVLIDGDPSAGKSTLTLDLAARVSTGSTWPDGARNDRPRGVLLLSAEDGLADTIAPRLTAAGADRSRVHALIDVPVIDGDDVRRVPPSLPRDIGHIERTIESHDVGLVVVDVLMAYLNGGVDSHRDQDVRGVLHLLAAMAERTGACIVLVRHLNKGGANSPLYRGGGSIGIIGAARAAYIVARDPEDPDRRVFAVSKLNIAAEPPALAYRLTSHGSLGCARIEWEDTPLDVTAAALLQIPTDDDGDDRDACTAWLTDYLMDNGGEASASDVFRTGRAVGGWSQDQLKRAKKRAGARSAKSGMSGGWVWRLDPRTHEGSTKGAKGAGTQPPPSSHSSPPPSPVCRCCGEALDPVLIDQGYTDHGDCTGHAARRP</sequence>
<name>A0A849K8X3_9MICO</name>
<reference evidence="2 3" key="1">
    <citation type="submission" date="2020-05" db="EMBL/GenBank/DDBJ databases">
        <title>Genome sequence of Isoptericola sp. JC619 isolated from Chilika lagoon, India.</title>
        <authorList>
            <person name="Kumar D."/>
            <person name="Appam K."/>
            <person name="Gandham S."/>
            <person name="Uppada J."/>
            <person name="Sasikala C."/>
            <person name="Venkata Ramana C."/>
        </authorList>
    </citation>
    <scope>NUCLEOTIDE SEQUENCE [LARGE SCALE GENOMIC DNA]</scope>
    <source>
        <strain evidence="2 3">JC619</strain>
    </source>
</reference>
<feature type="region of interest" description="Disordered" evidence="1">
    <location>
        <begin position="341"/>
        <end position="400"/>
    </location>
</feature>
<dbReference type="EMBL" id="JABFAJ010000024">
    <property type="protein sequence ID" value="NNU28459.1"/>
    <property type="molecule type" value="Genomic_DNA"/>
</dbReference>
<proteinExistence type="predicted"/>